<dbReference type="InterPro" id="IPR011545">
    <property type="entry name" value="DEAD/DEAH_box_helicase_dom"/>
</dbReference>
<name>A0A1U7ZW77_NELNU</name>
<evidence type="ECO:0000256" key="11">
    <source>
        <dbReference type="SAM" id="MobiDB-lite"/>
    </source>
</evidence>
<accession>A0A1U7ZW77</accession>
<dbReference type="GO" id="GO:0016787">
    <property type="term" value="F:hydrolase activity"/>
    <property type="evidence" value="ECO:0007669"/>
    <property type="project" value="UniProtKB-KW"/>
</dbReference>
<dbReference type="SMART" id="SM00490">
    <property type="entry name" value="HELICc"/>
    <property type="match status" value="1"/>
</dbReference>
<dbReference type="GeneID" id="104596846"/>
<evidence type="ECO:0000256" key="1">
    <source>
        <dbReference type="ARBA" id="ARBA00004123"/>
    </source>
</evidence>
<comment type="subcellular location">
    <subcellularLocation>
        <location evidence="1">Nucleus</location>
    </subcellularLocation>
</comment>
<dbReference type="Proteomes" id="UP000189703">
    <property type="component" value="Unplaced"/>
</dbReference>
<feature type="compositionally biased region" description="Polar residues" evidence="11">
    <location>
        <begin position="757"/>
        <end position="780"/>
    </location>
</feature>
<dbReference type="OMA" id="DHYKIKD"/>
<reference evidence="13" key="1">
    <citation type="submission" date="2025-08" db="UniProtKB">
        <authorList>
            <consortium name="RefSeq"/>
        </authorList>
    </citation>
    <scope>IDENTIFICATION</scope>
</reference>
<evidence type="ECO:0000313" key="12">
    <source>
        <dbReference type="Proteomes" id="UP000189703"/>
    </source>
</evidence>
<evidence type="ECO:0000256" key="4">
    <source>
        <dbReference type="ARBA" id="ARBA00022763"/>
    </source>
</evidence>
<dbReference type="CDD" id="cd12091">
    <property type="entry name" value="FANCM_ID"/>
    <property type="match status" value="1"/>
</dbReference>
<evidence type="ECO:0000256" key="10">
    <source>
        <dbReference type="ARBA" id="ARBA00023242"/>
    </source>
</evidence>
<dbReference type="GO" id="GO:0005524">
    <property type="term" value="F:ATP binding"/>
    <property type="evidence" value="ECO:0007669"/>
    <property type="project" value="UniProtKB-KW"/>
</dbReference>
<feature type="compositionally biased region" description="Low complexity" evidence="11">
    <location>
        <begin position="1362"/>
        <end position="1372"/>
    </location>
</feature>
<dbReference type="GO" id="GO:0043138">
    <property type="term" value="F:3'-5' DNA helicase activity"/>
    <property type="evidence" value="ECO:0000318"/>
    <property type="project" value="GO_Central"/>
</dbReference>
<evidence type="ECO:0000256" key="6">
    <source>
        <dbReference type="ARBA" id="ARBA00022806"/>
    </source>
</evidence>
<dbReference type="SUPFAM" id="SSF52540">
    <property type="entry name" value="P-loop containing nucleoside triphosphate hydrolases"/>
    <property type="match status" value="1"/>
</dbReference>
<comment type="similarity">
    <text evidence="2">Belongs to the DEAD box helicase family. DEAH subfamily. FANCM sub-subfamily.</text>
</comment>
<dbReference type="CDD" id="cd18801">
    <property type="entry name" value="SF2_C_FANCM_Hef"/>
    <property type="match status" value="1"/>
</dbReference>
<keyword evidence="10" id="KW-0539">Nucleus</keyword>
<dbReference type="FunFam" id="3.40.50.300:FF:000861">
    <property type="entry name" value="Fanconi anemia, complementation group M"/>
    <property type="match status" value="1"/>
</dbReference>
<dbReference type="Gene3D" id="3.40.50.300">
    <property type="entry name" value="P-loop containing nucleotide triphosphate hydrolases"/>
    <property type="match status" value="2"/>
</dbReference>
<dbReference type="KEGG" id="nnu:104596846"/>
<dbReference type="PROSITE" id="PS51192">
    <property type="entry name" value="HELICASE_ATP_BIND_1"/>
    <property type="match status" value="1"/>
</dbReference>
<protein>
    <submittedName>
        <fullName evidence="13">ATP-dependent DNA helicase mph1 isoform X1</fullName>
    </submittedName>
</protein>
<feature type="region of interest" description="Disordered" evidence="11">
    <location>
        <begin position="735"/>
        <end position="789"/>
    </location>
</feature>
<feature type="compositionally biased region" description="Polar residues" evidence="11">
    <location>
        <begin position="1342"/>
        <end position="1361"/>
    </location>
</feature>
<keyword evidence="5" id="KW-0378">Hydrolase</keyword>
<dbReference type="InterPro" id="IPR014001">
    <property type="entry name" value="Helicase_ATP-bd"/>
</dbReference>
<dbReference type="FunCoup" id="A0A1U7ZW77">
    <property type="interactions" value="56"/>
</dbReference>
<dbReference type="SMART" id="SM00487">
    <property type="entry name" value="DEXDc"/>
    <property type="match status" value="1"/>
</dbReference>
<proteinExistence type="inferred from homology"/>
<dbReference type="GO" id="GO:0036297">
    <property type="term" value="P:interstrand cross-link repair"/>
    <property type="evidence" value="ECO:0000318"/>
    <property type="project" value="GO_Central"/>
</dbReference>
<dbReference type="GO" id="GO:0005634">
    <property type="term" value="C:nucleus"/>
    <property type="evidence" value="ECO:0007669"/>
    <property type="project" value="UniProtKB-SubCell"/>
</dbReference>
<dbReference type="InterPro" id="IPR039686">
    <property type="entry name" value="FANCM/Mph1-like_ID"/>
</dbReference>
<keyword evidence="8" id="KW-0238">DNA-binding</keyword>
<evidence type="ECO:0000256" key="8">
    <source>
        <dbReference type="ARBA" id="ARBA00023125"/>
    </source>
</evidence>
<keyword evidence="4" id="KW-0227">DNA damage</keyword>
<evidence type="ECO:0000256" key="2">
    <source>
        <dbReference type="ARBA" id="ARBA00009889"/>
    </source>
</evidence>
<feature type="compositionally biased region" description="Basic and acidic residues" evidence="11">
    <location>
        <begin position="39"/>
        <end position="52"/>
    </location>
</feature>
<feature type="compositionally biased region" description="Acidic residues" evidence="11">
    <location>
        <begin position="1260"/>
        <end position="1279"/>
    </location>
</feature>
<feature type="region of interest" description="Disordered" evidence="11">
    <location>
        <begin position="1260"/>
        <end position="1306"/>
    </location>
</feature>
<dbReference type="GO" id="GO:0009378">
    <property type="term" value="F:four-way junction helicase activity"/>
    <property type="evidence" value="ECO:0000318"/>
    <property type="project" value="GO_Central"/>
</dbReference>
<evidence type="ECO:0000256" key="5">
    <source>
        <dbReference type="ARBA" id="ARBA00022801"/>
    </source>
</evidence>
<gene>
    <name evidence="13" type="primary">LOC104596846</name>
</gene>
<evidence type="ECO:0000256" key="9">
    <source>
        <dbReference type="ARBA" id="ARBA00023204"/>
    </source>
</evidence>
<keyword evidence="9" id="KW-0234">DNA repair</keyword>
<dbReference type="GO" id="GO:0045003">
    <property type="term" value="P:double-strand break repair via synthesis-dependent strand annealing"/>
    <property type="evidence" value="ECO:0000318"/>
    <property type="project" value="GO_Central"/>
</dbReference>
<dbReference type="InterPro" id="IPR001650">
    <property type="entry name" value="Helicase_C-like"/>
</dbReference>
<feature type="region of interest" description="Disordered" evidence="11">
    <location>
        <begin position="1321"/>
        <end position="1372"/>
    </location>
</feature>
<sequence>MASSIPDDDNDDPFDWEAAVKEIDVACQGAATSTSLPEDSAHPVREGTDAIHQKSKKPGGARQSTLDRFVGKVDRKFVFENRSISRRVDENIGVDDTVCDVSIDLEAAKTWMYPVNVPLRDYQLSITKTSLFSNTLVALPTGLGKTLIAAVVMYNYFRWFPEGKIVFTAPSRPLVLQQIEACHNIVGIPQEWTIDMTGLMSPSRRSCFWKTKRVFFVTPQVLEKDIQSGTCLVKHLVCLVIDEAHRALGNYSYCVAVRELLSVPVQLRILALTATPGSKQQTIQNVIDNLHISTLEYRNESDHDVSPYVHNRKLELIEVAMGKDTIEINNLLLEAIQPFVTRLCAVGVLHNRDFQTLSPCELLNSRDKFRQAPPPALPHTKYGEVEGYFGVLITLYHIRKLLSSHGIRPAYEMLGEKLQQGNFARLLGRNEVIWKAKMLMEQSLSHGAPNPKLLKMIEILIDHFKSNSPKSSRVIIFSNFRGSVRDIMESLSKIGESVKATEFIGQSSGKALKGQTQKVQQAVLQKFRNGGYNVIVATSIGEEGLDIMEVDLVICFDANISPLRMIQRMGRTGRKHDGRVVVLACEGSELKGYLRKQANSKAVRKHMRNGGMHSFDFHSSPRMIPHICKPEVQFVELSIEQFVPRGRRMKDDEPRHQPTFMDKLSDAETELIAKYFHASREDTWKPSLIAFPNFQAFPSRVHNVMHSCRTEMLIDTMQRLQGLLFSKDMSETSSSKCLEAETVGEDDRSKSDLYGTHASQKGYSQRKSTEFESSPTGISRNNKENLMPDRSQKPPMHCFLFGADFVSVDACGRVSIVCVPTLPFMRETSPYRNAPSDSRELLKCMKQDSCSLRKSNEDYNGINVKYNAELSNSPRTKLRSENSILNSTFCNLAAHEEHSIHGTERTILQTPISCRNKKSSDNTTIVGCANTRTNAQTLLAKESNSDFRDVELSPRLTNLMERGIVPESPIGEFSHCSNQKDYVLHIDFKSDNEKCEPRPGRLMDIEESKVPINETFHSVFNSEGRSKVLYPAQISPAKMSTSQSSKRFLEKNVNTNVSNIESAMACFPASPMDEEIHTPCIKTSSGVNAKERISHSPVNVSPAKLCTILSPKRLCLQKIEEVKMNNIGSATDHVPNSPIDEETHTPLIEMNNNVNGRECISSSPLIEETHTPLVNLTNSCSKDWRMSSGETSKTVQQNHKFKRLRKYGDCEKRTTRIMKENLCGPIANLDRSFSNETCIRVKGTRGKQKEPVIHVKDFIEEEAEVSSEAEVSDDEEDDRENSSYGDSFIDDRLNPTAGSTQAEPSASAMMAIYRRSLLSQSPAEDQPNFLTDLSPPRRTAESKNSSGKISCSIQTPQTVLHSSNKSSGRNSISCQMGQGTISLLALPAEPNGFLREESKLESRKRKLSFHHIGSIPATCLVQECSLQLGSMGEESFQCQAENSEVNRDEFYDDQFYEGLDLDAVEAQATKLLRNKTELAREQNETVVPNPSAEGNLGLLNSPSFDLGI</sequence>
<keyword evidence="3" id="KW-0547">Nucleotide-binding</keyword>
<dbReference type="eggNOG" id="KOG0354">
    <property type="taxonomic scope" value="Eukaryota"/>
</dbReference>
<feature type="region of interest" description="Disordered" evidence="11">
    <location>
        <begin position="29"/>
        <end position="63"/>
    </location>
</feature>
<feature type="compositionally biased region" description="Polar residues" evidence="11">
    <location>
        <begin position="1321"/>
        <end position="1331"/>
    </location>
</feature>
<dbReference type="GO" id="GO:0000400">
    <property type="term" value="F:four-way junction DNA binding"/>
    <property type="evidence" value="ECO:0000318"/>
    <property type="project" value="GO_Central"/>
</dbReference>
<dbReference type="InterPro" id="IPR027417">
    <property type="entry name" value="P-loop_NTPase"/>
</dbReference>
<evidence type="ECO:0000256" key="3">
    <source>
        <dbReference type="ARBA" id="ARBA00022741"/>
    </source>
</evidence>
<dbReference type="InterPro" id="IPR044749">
    <property type="entry name" value="FANCM_DEXDc"/>
</dbReference>
<dbReference type="RefSeq" id="XP_010256472.1">
    <property type="nucleotide sequence ID" value="XM_010258170.2"/>
</dbReference>
<evidence type="ECO:0000256" key="7">
    <source>
        <dbReference type="ARBA" id="ARBA00022840"/>
    </source>
</evidence>
<keyword evidence="6 13" id="KW-0347">Helicase</keyword>
<dbReference type="STRING" id="4432.A0A1U7ZW77"/>
<dbReference type="PANTHER" id="PTHR14025">
    <property type="entry name" value="FANCONI ANEMIA GROUP M FANCM FAMILY MEMBER"/>
    <property type="match status" value="1"/>
</dbReference>
<dbReference type="FunFam" id="3.40.50.300:FF:001992">
    <property type="entry name" value="ATP-dependent RNA helicase, putative"/>
    <property type="match status" value="1"/>
</dbReference>
<evidence type="ECO:0000313" key="13">
    <source>
        <dbReference type="RefSeq" id="XP_010256472.1"/>
    </source>
</evidence>
<dbReference type="PROSITE" id="PS51194">
    <property type="entry name" value="HELICASE_CTER"/>
    <property type="match status" value="1"/>
</dbReference>
<dbReference type="Pfam" id="PF00270">
    <property type="entry name" value="DEAD"/>
    <property type="match status" value="1"/>
</dbReference>
<keyword evidence="7" id="KW-0067">ATP-binding</keyword>
<keyword evidence="12" id="KW-1185">Reference proteome</keyword>
<dbReference type="Pfam" id="PF00271">
    <property type="entry name" value="Helicase_C"/>
    <property type="match status" value="1"/>
</dbReference>
<dbReference type="OrthoDB" id="6513042at2759"/>
<dbReference type="CDD" id="cd18033">
    <property type="entry name" value="DEXDc_FANCM"/>
    <property type="match status" value="1"/>
</dbReference>
<dbReference type="PANTHER" id="PTHR14025:SF20">
    <property type="entry name" value="FANCONI ANEMIA GROUP M PROTEIN"/>
    <property type="match status" value="1"/>
</dbReference>
<organism evidence="12 13">
    <name type="scientific">Nelumbo nucifera</name>
    <name type="common">Sacred lotus</name>
    <dbReference type="NCBI Taxonomy" id="4432"/>
    <lineage>
        <taxon>Eukaryota</taxon>
        <taxon>Viridiplantae</taxon>
        <taxon>Streptophyta</taxon>
        <taxon>Embryophyta</taxon>
        <taxon>Tracheophyta</taxon>
        <taxon>Spermatophyta</taxon>
        <taxon>Magnoliopsida</taxon>
        <taxon>Proteales</taxon>
        <taxon>Nelumbonaceae</taxon>
        <taxon>Nelumbo</taxon>
    </lineage>
</organism>